<accession>A0A542XPW5</accession>
<reference evidence="1 4" key="2">
    <citation type="submission" date="2021-03" db="EMBL/GenBank/DDBJ databases">
        <title>Whole genome shotgun sequence of Salinispora arenicola NBRC 105043.</title>
        <authorList>
            <person name="Komaki H."/>
            <person name="Tamura T."/>
        </authorList>
    </citation>
    <scope>NUCLEOTIDE SEQUENCE [LARGE SCALE GENOMIC DNA]</scope>
    <source>
        <strain evidence="1 4">NBRC 105043</strain>
    </source>
</reference>
<sequence length="82" mass="8534">MTMYHGGDVVDRAQAVLDAHAVSSADGLCVACRVPGPCGRYEGAAAVFTQSLRLPRRIPGVTRPELIGARRVGFRGLLGGVG</sequence>
<comment type="caution">
    <text evidence="2">The sequence shown here is derived from an EMBL/GenBank/DDBJ whole genome shotgun (WGS) entry which is preliminary data.</text>
</comment>
<keyword evidence="4" id="KW-1185">Reference proteome</keyword>
<dbReference type="Proteomes" id="UP000315983">
    <property type="component" value="Unassembled WGS sequence"/>
</dbReference>
<protein>
    <submittedName>
        <fullName evidence="2">Uncharacterized protein</fullName>
    </submittedName>
</protein>
<name>A0A542XPW5_SALAC</name>
<evidence type="ECO:0000313" key="3">
    <source>
        <dbReference type="Proteomes" id="UP000315983"/>
    </source>
</evidence>
<proteinExistence type="predicted"/>
<dbReference type="GeneID" id="93772287"/>
<dbReference type="EMBL" id="BOQM01000017">
    <property type="protein sequence ID" value="GIM85860.1"/>
    <property type="molecule type" value="Genomic_DNA"/>
</dbReference>
<evidence type="ECO:0000313" key="2">
    <source>
        <dbReference type="EMBL" id="TQL37896.1"/>
    </source>
</evidence>
<evidence type="ECO:0000313" key="4">
    <source>
        <dbReference type="Proteomes" id="UP000677457"/>
    </source>
</evidence>
<reference evidence="2 3" key="1">
    <citation type="submission" date="2019-06" db="EMBL/GenBank/DDBJ databases">
        <title>Sequencing the genomes of 1000 actinobacteria strains.</title>
        <authorList>
            <person name="Klenk H.-P."/>
        </authorList>
    </citation>
    <scope>NUCLEOTIDE SEQUENCE [LARGE SCALE GENOMIC DNA]</scope>
    <source>
        <strain evidence="2 3">DSM 44819</strain>
    </source>
</reference>
<dbReference type="AlphaFoldDB" id="A0A542XPW5"/>
<gene>
    <name evidence="2" type="ORF">FB564_3067</name>
    <name evidence="1" type="ORF">Sar04_25960</name>
</gene>
<dbReference type="EMBL" id="VFOL01000001">
    <property type="protein sequence ID" value="TQL37896.1"/>
    <property type="molecule type" value="Genomic_DNA"/>
</dbReference>
<dbReference type="Proteomes" id="UP000677457">
    <property type="component" value="Unassembled WGS sequence"/>
</dbReference>
<dbReference type="RefSeq" id="WP_016813017.1">
    <property type="nucleotide sequence ID" value="NZ_BOQM01000017.1"/>
</dbReference>
<organism evidence="2 3">
    <name type="scientific">Salinispora arenicola</name>
    <dbReference type="NCBI Taxonomy" id="168697"/>
    <lineage>
        <taxon>Bacteria</taxon>
        <taxon>Bacillati</taxon>
        <taxon>Actinomycetota</taxon>
        <taxon>Actinomycetes</taxon>
        <taxon>Micromonosporales</taxon>
        <taxon>Micromonosporaceae</taxon>
        <taxon>Salinispora</taxon>
    </lineage>
</organism>
<evidence type="ECO:0000313" key="1">
    <source>
        <dbReference type="EMBL" id="GIM85860.1"/>
    </source>
</evidence>